<dbReference type="EMBL" id="LCJB01000078">
    <property type="protein sequence ID" value="KKT68411.1"/>
    <property type="molecule type" value="Genomic_DNA"/>
</dbReference>
<organism evidence="1 2">
    <name type="scientific">Candidatus Uhrbacteria bacterium GW2011_GWF2_44_350</name>
    <dbReference type="NCBI Taxonomy" id="1619000"/>
    <lineage>
        <taxon>Bacteria</taxon>
        <taxon>Candidatus Uhriibacteriota</taxon>
    </lineage>
</organism>
<protein>
    <submittedName>
        <fullName evidence="1">Uncharacterized protein</fullName>
    </submittedName>
</protein>
<sequence>METGTCVGCGAEEIEINADGFCTDCAELEAEENQNEETDGLTEEEA</sequence>
<name>A0A0G1J9R2_9BACT</name>
<proteinExistence type="predicted"/>
<comment type="caution">
    <text evidence="1">The sequence shown here is derived from an EMBL/GenBank/DDBJ whole genome shotgun (WGS) entry which is preliminary data.</text>
</comment>
<reference evidence="1 2" key="1">
    <citation type="journal article" date="2015" name="Nature">
        <title>rRNA introns, odd ribosomes, and small enigmatic genomes across a large radiation of phyla.</title>
        <authorList>
            <person name="Brown C.T."/>
            <person name="Hug L.A."/>
            <person name="Thomas B.C."/>
            <person name="Sharon I."/>
            <person name="Castelle C.J."/>
            <person name="Singh A."/>
            <person name="Wilkins M.J."/>
            <person name="Williams K.H."/>
            <person name="Banfield J.F."/>
        </authorList>
    </citation>
    <scope>NUCLEOTIDE SEQUENCE [LARGE SCALE GENOMIC DNA]</scope>
</reference>
<dbReference type="AlphaFoldDB" id="A0A0G1J9R2"/>
<evidence type="ECO:0000313" key="2">
    <source>
        <dbReference type="Proteomes" id="UP000034154"/>
    </source>
</evidence>
<accession>A0A0G1J9R2</accession>
<dbReference type="Proteomes" id="UP000034154">
    <property type="component" value="Unassembled WGS sequence"/>
</dbReference>
<gene>
    <name evidence="1" type="ORF">UW63_C0078G0007</name>
</gene>
<evidence type="ECO:0000313" key="1">
    <source>
        <dbReference type="EMBL" id="KKT68411.1"/>
    </source>
</evidence>